<feature type="compositionally biased region" description="Gly residues" evidence="1">
    <location>
        <begin position="1037"/>
        <end position="1050"/>
    </location>
</feature>
<proteinExistence type="predicted"/>
<dbReference type="EMBL" id="KZ110599">
    <property type="protein sequence ID" value="OSX60974.1"/>
    <property type="molecule type" value="Genomic_DNA"/>
</dbReference>
<protein>
    <submittedName>
        <fullName evidence="2">Uncharacterized protein</fullName>
    </submittedName>
</protein>
<organism evidence="2 3">
    <name type="scientific">Postia placenta MAD-698-R-SB12</name>
    <dbReference type="NCBI Taxonomy" id="670580"/>
    <lineage>
        <taxon>Eukaryota</taxon>
        <taxon>Fungi</taxon>
        <taxon>Dikarya</taxon>
        <taxon>Basidiomycota</taxon>
        <taxon>Agaricomycotina</taxon>
        <taxon>Agaricomycetes</taxon>
        <taxon>Polyporales</taxon>
        <taxon>Adustoporiaceae</taxon>
        <taxon>Rhodonia</taxon>
    </lineage>
</organism>
<feature type="region of interest" description="Disordered" evidence="1">
    <location>
        <begin position="785"/>
        <end position="817"/>
    </location>
</feature>
<dbReference type="Gene3D" id="3.80.10.10">
    <property type="entry name" value="Ribonuclease Inhibitor"/>
    <property type="match status" value="1"/>
</dbReference>
<feature type="region of interest" description="Disordered" evidence="1">
    <location>
        <begin position="848"/>
        <end position="982"/>
    </location>
</feature>
<feature type="compositionally biased region" description="Acidic residues" evidence="1">
    <location>
        <begin position="785"/>
        <end position="797"/>
    </location>
</feature>
<name>A0A1X6MX83_9APHY</name>
<keyword evidence="3" id="KW-1185">Reference proteome</keyword>
<dbReference type="SUPFAM" id="SSF52047">
    <property type="entry name" value="RNI-like"/>
    <property type="match status" value="1"/>
</dbReference>
<dbReference type="OrthoDB" id="3222238at2759"/>
<accession>A0A1X6MX83</accession>
<dbReference type="RefSeq" id="XP_024337768.1">
    <property type="nucleotide sequence ID" value="XM_024485934.1"/>
</dbReference>
<feature type="compositionally biased region" description="Basic residues" evidence="1">
    <location>
        <begin position="899"/>
        <end position="915"/>
    </location>
</feature>
<sequence>MQYSNLSPSESSHCNVASSSDKHVEFYQVLTTPNDLNVAQGFRETLKCLTLDATKACGLAEVNPAPDHSILDVLSQRSRLLETLIIHGTIPPQHIYTSRPWPSGLRRVQLKVEYANASFLLPLSNLTQLETLDIQITSYTDPKELLCLSTSRIAFGSLQTLVFRGHFKLTATFLKVITSPKLQDVTLQGKVSGDSRYWDDCLTTLASRFASMRRMSINGASGIERLTRCVSLCDLVETISHLDKLVSIHLTLPYGAHWEEDALRTMAINCPKLEELKFWAYNLDMNILVHPQTMLDIISACPKLRVLELPKVDLEPSLLSQLQLPEAGDLESINLGYGPECEVKDVNMVAKFILRLCPKLCWVSMWETTSDESLPEEADEGWEGVVYLLMKWLDEKCDISDQDGIGHRTMNVIAITEPSQLQRLSSKQMRRRRSPTYDGVIESPACAYGKRMDPMSRVSKTVFRRPHFEHSARRRMDGQHKRAVNKALFGEYYEPVSHARPQTKRWGRTCQRKATSAKKIRKFYDSTHGVYEWEDKVKIDGDRSAESTPDGRFGVGNQSADRPSIVFFFVVWEADEIVSSGVVDMLGASRDIKTNFDELIGSYQYNDPDVDRDAQVALGLYVEENEAWDLGSRMDPISIDSDGTPGLSTTEEAWPIMLLLCHNNREISVDEEVATSIAMDEGTIEGDGAEFDITPSMHQSSMALAFPGDGTFSAGPSRFPGALDYTLSWAQGDPVPSMAQTTYGSRDSVSRTIDPGLLWTEQDHIATEYAISLDDEDAEGNEVLEEGDDDEVYDDDTSILHADSGDNDAPPVSNEDESAMFDDDVTIEAATNLPLFTPPLARPIMRSQTRASSDNNALAMPDASRGQKRRADEDGEDDDDNEKAVKRARKGKAKDTGQKKQKTKPKAKRTTKAKAKASSTKNKAEAGNTKSEEKRFPCLQADCDQTFGRQSESSRHFRCSCPKRDPDDLEKPPCPHCKEPLCRGDSVRRHIEEGACPVLKQSPGESKESGASSDGNYGKRKGGDKGGRGGGKRGRGGGKGGRGGARGGHA</sequence>
<dbReference type="InterPro" id="IPR032675">
    <property type="entry name" value="LRR_dom_sf"/>
</dbReference>
<feature type="region of interest" description="Disordered" evidence="1">
    <location>
        <begin position="994"/>
        <end position="1050"/>
    </location>
</feature>
<reference evidence="2 3" key="1">
    <citation type="submission" date="2017-04" db="EMBL/GenBank/DDBJ databases">
        <title>Genome Sequence of the Model Brown-Rot Fungus Postia placenta SB12.</title>
        <authorList>
            <consortium name="DOE Joint Genome Institute"/>
            <person name="Gaskell J."/>
            <person name="Kersten P."/>
            <person name="Larrondo L.F."/>
            <person name="Canessa P."/>
            <person name="Martinez D."/>
            <person name="Hibbett D."/>
            <person name="Schmoll M."/>
            <person name="Kubicek C.P."/>
            <person name="Martinez A.T."/>
            <person name="Yadav J."/>
            <person name="Master E."/>
            <person name="Magnuson J.K."/>
            <person name="James T."/>
            <person name="Yaver D."/>
            <person name="Berka R."/>
            <person name="Labutti K."/>
            <person name="Lipzen A."/>
            <person name="Aerts A."/>
            <person name="Barry K."/>
            <person name="Henrissat B."/>
            <person name="Blanchette R."/>
            <person name="Grigoriev I."/>
            <person name="Cullen D."/>
        </authorList>
    </citation>
    <scope>NUCLEOTIDE SEQUENCE [LARGE SCALE GENOMIC DNA]</scope>
    <source>
        <strain evidence="2 3">MAD-698-R-SB12</strain>
    </source>
</reference>
<feature type="compositionally biased region" description="Basic and acidic residues" evidence="1">
    <location>
        <begin position="962"/>
        <end position="982"/>
    </location>
</feature>
<dbReference type="GeneID" id="36330883"/>
<evidence type="ECO:0000256" key="1">
    <source>
        <dbReference type="SAM" id="MobiDB-lite"/>
    </source>
</evidence>
<dbReference type="AlphaFoldDB" id="A0A1X6MX83"/>
<dbReference type="Proteomes" id="UP000194127">
    <property type="component" value="Unassembled WGS sequence"/>
</dbReference>
<evidence type="ECO:0000313" key="2">
    <source>
        <dbReference type="EMBL" id="OSX60974.1"/>
    </source>
</evidence>
<evidence type="ECO:0000313" key="3">
    <source>
        <dbReference type="Proteomes" id="UP000194127"/>
    </source>
</evidence>
<gene>
    <name evidence="2" type="ORF">POSPLADRAFT_1146452</name>
</gene>